<dbReference type="AlphaFoldDB" id="A0A392R9Y9"/>
<sequence length="105" mass="11054">AAGFAVAPIAASGLESAGTVFTGFWVVILVSRGGGGESFIQFVQYPNIQARTAVVPLLRLSRAARRLIPRLRWKVLLSASSHSSLPSQFSKVPLAGLDSAGTVFQ</sequence>
<proteinExistence type="predicted"/>
<keyword evidence="2" id="KW-1185">Reference proteome</keyword>
<organism evidence="1 2">
    <name type="scientific">Trifolium medium</name>
    <dbReference type="NCBI Taxonomy" id="97028"/>
    <lineage>
        <taxon>Eukaryota</taxon>
        <taxon>Viridiplantae</taxon>
        <taxon>Streptophyta</taxon>
        <taxon>Embryophyta</taxon>
        <taxon>Tracheophyta</taxon>
        <taxon>Spermatophyta</taxon>
        <taxon>Magnoliopsida</taxon>
        <taxon>eudicotyledons</taxon>
        <taxon>Gunneridae</taxon>
        <taxon>Pentapetalae</taxon>
        <taxon>rosids</taxon>
        <taxon>fabids</taxon>
        <taxon>Fabales</taxon>
        <taxon>Fabaceae</taxon>
        <taxon>Papilionoideae</taxon>
        <taxon>50 kb inversion clade</taxon>
        <taxon>NPAAA clade</taxon>
        <taxon>Hologalegina</taxon>
        <taxon>IRL clade</taxon>
        <taxon>Trifolieae</taxon>
        <taxon>Trifolium</taxon>
    </lineage>
</organism>
<feature type="non-terminal residue" evidence="1">
    <location>
        <position position="1"/>
    </location>
</feature>
<dbReference type="EMBL" id="LXQA010204275">
    <property type="protein sequence ID" value="MCI33423.1"/>
    <property type="molecule type" value="Genomic_DNA"/>
</dbReference>
<evidence type="ECO:0000313" key="1">
    <source>
        <dbReference type="EMBL" id="MCI33423.1"/>
    </source>
</evidence>
<accession>A0A392R9Y9</accession>
<reference evidence="1 2" key="1">
    <citation type="journal article" date="2018" name="Front. Plant Sci.">
        <title>Red Clover (Trifolium pratense) and Zigzag Clover (T. medium) - A Picture of Genomic Similarities and Differences.</title>
        <authorList>
            <person name="Dluhosova J."/>
            <person name="Istvanek J."/>
            <person name="Nedelnik J."/>
            <person name="Repkova J."/>
        </authorList>
    </citation>
    <scope>NUCLEOTIDE SEQUENCE [LARGE SCALE GENOMIC DNA]</scope>
    <source>
        <strain evidence="2">cv. 10/8</strain>
        <tissue evidence="1">Leaf</tissue>
    </source>
</reference>
<feature type="non-terminal residue" evidence="1">
    <location>
        <position position="105"/>
    </location>
</feature>
<comment type="caution">
    <text evidence="1">The sequence shown here is derived from an EMBL/GenBank/DDBJ whole genome shotgun (WGS) entry which is preliminary data.</text>
</comment>
<protein>
    <submittedName>
        <fullName evidence="1">Uncharacterized protein</fullName>
    </submittedName>
</protein>
<name>A0A392R9Y9_9FABA</name>
<dbReference type="Proteomes" id="UP000265520">
    <property type="component" value="Unassembled WGS sequence"/>
</dbReference>
<evidence type="ECO:0000313" key="2">
    <source>
        <dbReference type="Proteomes" id="UP000265520"/>
    </source>
</evidence>